<dbReference type="AlphaFoldDB" id="A0A7D4NRG1"/>
<dbReference type="RefSeq" id="WP_173286299.1">
    <property type="nucleotide sequence ID" value="NZ_CP054020.1"/>
</dbReference>
<name>A0A7D4NRG1_9GAMM</name>
<sequence>MPGTHYDNDHSFIESLPTELKLVAYRIIRKDSLETMLLNLRSQHSKEFDAFPKLGQVSAEKKERTIHACIVAKITGLDKTLYINSDHEVFINEVLFKSLRFLSKRALEFTDESDETLLDYLKLAHSKTYQWLHKSDNEDRRTLAIRKRFQNTRRYFRYRAKLKYHFIRIGSQEGKEELTGDIYTTGIQHFTKIVNEKLDILHANYHTNIRQALAKPFPAAYQLFMVVIERLEYLRKVLNGISVGVLPIEEAKRSLRQGVEEPLDYASLSGNIRTESILRDFEEKIDQISASTLTLLEKSTPHQLYDGPVLKQLKIDKDIVDYQEKREKNRSYLLSSFIDLYNYAQLLEKIYNNISASNYIIIFPEYWSEHYHDASPVGFSFYSEFLVSVNDILELFFQLDLSDDPDKNVYDVIHQKVKVVRIDEHPDIGFYQISCQFLAPAAETMNTLRKALQSKEVIDAFESAAFMGEENNPLAI</sequence>
<dbReference type="EMBL" id="CP054020">
    <property type="protein sequence ID" value="QKI89971.1"/>
    <property type="molecule type" value="Genomic_DNA"/>
</dbReference>
<organism evidence="1 2">
    <name type="scientific">Thiomicrorhabdus xiamenensis</name>
    <dbReference type="NCBI Taxonomy" id="2739063"/>
    <lineage>
        <taxon>Bacteria</taxon>
        <taxon>Pseudomonadati</taxon>
        <taxon>Pseudomonadota</taxon>
        <taxon>Gammaproteobacteria</taxon>
        <taxon>Thiotrichales</taxon>
        <taxon>Piscirickettsiaceae</taxon>
        <taxon>Thiomicrorhabdus</taxon>
    </lineage>
</organism>
<dbReference type="Proteomes" id="UP000504724">
    <property type="component" value="Chromosome"/>
</dbReference>
<dbReference type="KEGG" id="txa:HQN79_10510"/>
<evidence type="ECO:0000313" key="1">
    <source>
        <dbReference type="EMBL" id="QKI89971.1"/>
    </source>
</evidence>
<accession>A0A7D4NRG1</accession>
<keyword evidence="2" id="KW-1185">Reference proteome</keyword>
<evidence type="ECO:0000313" key="2">
    <source>
        <dbReference type="Proteomes" id="UP000504724"/>
    </source>
</evidence>
<protein>
    <submittedName>
        <fullName evidence="1">Uncharacterized protein</fullName>
    </submittedName>
</protein>
<reference evidence="1 2" key="1">
    <citation type="submission" date="2020-05" db="EMBL/GenBank/DDBJ databases">
        <title>Thiomicrorhabdus sediminis sp.nov. and Thiomicrorhabdus xiamenensis sp.nov., novel sulfur-oxidizing bacteria isolated from coastal sediment.</title>
        <authorList>
            <person name="Liu X."/>
        </authorList>
    </citation>
    <scope>NUCLEOTIDE SEQUENCE [LARGE SCALE GENOMIC DNA]</scope>
    <source>
        <strain evidence="1 2">G2</strain>
    </source>
</reference>
<gene>
    <name evidence="1" type="ORF">HQN79_10510</name>
</gene>
<proteinExistence type="predicted"/>